<accession>A0A6A1R4V7</accession>
<evidence type="ECO:0000256" key="10">
    <source>
        <dbReference type="ARBA" id="ARBA00023288"/>
    </source>
</evidence>
<protein>
    <recommendedName>
        <fullName evidence="3">Uncharacterized protein YtcA</fullName>
    </recommendedName>
</protein>
<evidence type="ECO:0000256" key="7">
    <source>
        <dbReference type="ARBA" id="ARBA00022989"/>
    </source>
</evidence>
<keyword evidence="5 11" id="KW-0812">Transmembrane</keyword>
<proteinExistence type="inferred from homology"/>
<evidence type="ECO:0000256" key="8">
    <source>
        <dbReference type="ARBA" id="ARBA00023136"/>
    </source>
</evidence>
<feature type="transmembrane region" description="Helical" evidence="11">
    <location>
        <begin position="61"/>
        <end position="81"/>
    </location>
</feature>
<name>A0A6A1R4V7_9BURK</name>
<keyword evidence="9" id="KW-0564">Palmitate</keyword>
<reference evidence="12" key="1">
    <citation type="submission" date="2019-09" db="EMBL/GenBank/DDBJ databases">
        <title>Draft genome sequences of 48 bacterial type strains from the CCUG.</title>
        <authorList>
            <person name="Tunovic T."/>
            <person name="Pineiro-Iglesias B."/>
            <person name="Unosson C."/>
            <person name="Inganas E."/>
            <person name="Ohlen M."/>
            <person name="Cardew S."/>
            <person name="Jensie-Markopoulos S."/>
            <person name="Salva-Serra F."/>
            <person name="Jaen-Luchoro D."/>
            <person name="Karlsson R."/>
            <person name="Svensson-Stadler L."/>
            <person name="Chun J."/>
            <person name="Moore E."/>
        </authorList>
    </citation>
    <scope>NUCLEOTIDE SEQUENCE</scope>
    <source>
        <strain evidence="12">CCUG 15333</strain>
    </source>
</reference>
<keyword evidence="8 11" id="KW-0472">Membrane</keyword>
<comment type="subcellular location">
    <subcellularLocation>
        <location evidence="1">Membrane</location>
        <topology evidence="1">Multi-pass membrane protein</topology>
    </subcellularLocation>
</comment>
<feature type="transmembrane region" description="Helical" evidence="11">
    <location>
        <begin position="31"/>
        <end position="49"/>
    </location>
</feature>
<evidence type="ECO:0000256" key="4">
    <source>
        <dbReference type="ARBA" id="ARBA00022475"/>
    </source>
</evidence>
<evidence type="ECO:0000256" key="11">
    <source>
        <dbReference type="SAM" id="Phobius"/>
    </source>
</evidence>
<keyword evidence="10" id="KW-0449">Lipoprotein</keyword>
<evidence type="ECO:0000256" key="5">
    <source>
        <dbReference type="ARBA" id="ARBA00022692"/>
    </source>
</evidence>
<evidence type="ECO:0000256" key="9">
    <source>
        <dbReference type="ARBA" id="ARBA00023139"/>
    </source>
</evidence>
<dbReference type="GO" id="GO:0016020">
    <property type="term" value="C:membrane"/>
    <property type="evidence" value="ECO:0007669"/>
    <property type="project" value="UniProtKB-SubCell"/>
</dbReference>
<feature type="transmembrane region" description="Helical" evidence="11">
    <location>
        <begin position="93"/>
        <end position="111"/>
    </location>
</feature>
<organism evidence="12">
    <name type="scientific">Comamonas kerstersii</name>
    <dbReference type="NCBI Taxonomy" id="225992"/>
    <lineage>
        <taxon>Bacteria</taxon>
        <taxon>Pseudomonadati</taxon>
        <taxon>Pseudomonadota</taxon>
        <taxon>Betaproteobacteria</taxon>
        <taxon>Burkholderiales</taxon>
        <taxon>Comamonadaceae</taxon>
        <taxon>Comamonas</taxon>
    </lineage>
</organism>
<gene>
    <name evidence="12" type="ORF">F7P80_03640</name>
</gene>
<dbReference type="Pfam" id="PF17090">
    <property type="entry name" value="Ytca"/>
    <property type="match status" value="1"/>
</dbReference>
<sequence>MPEAYSPCCFHGSAIARMGDVLNKKFKKKSAIYATLVPLFSGCTGTGQAPDFLVLNSYFPSWLVGALVAMVITVCIRVLLIKLDLDDYLPFRFFVYTALWLSISIVFTYIYSPR</sequence>
<dbReference type="InterPro" id="IPR031381">
    <property type="entry name" value="YtcA"/>
</dbReference>
<dbReference type="EMBL" id="VZOT01000002">
    <property type="protein sequence ID" value="KAB0587773.1"/>
    <property type="molecule type" value="Genomic_DNA"/>
</dbReference>
<evidence type="ECO:0000256" key="3">
    <source>
        <dbReference type="ARBA" id="ARBA00021237"/>
    </source>
</evidence>
<keyword evidence="6" id="KW-0732">Signal</keyword>
<comment type="similarity">
    <text evidence="2">Belongs to the YtcA family.</text>
</comment>
<keyword evidence="7 11" id="KW-1133">Transmembrane helix</keyword>
<keyword evidence="4" id="KW-1003">Cell membrane</keyword>
<evidence type="ECO:0000256" key="1">
    <source>
        <dbReference type="ARBA" id="ARBA00004141"/>
    </source>
</evidence>
<evidence type="ECO:0000313" key="12">
    <source>
        <dbReference type="EMBL" id="KAB0587773.1"/>
    </source>
</evidence>
<dbReference type="AlphaFoldDB" id="A0A6A1R4V7"/>
<evidence type="ECO:0000256" key="6">
    <source>
        <dbReference type="ARBA" id="ARBA00022729"/>
    </source>
</evidence>
<comment type="caution">
    <text evidence="12">The sequence shown here is derived from an EMBL/GenBank/DDBJ whole genome shotgun (WGS) entry which is preliminary data.</text>
</comment>
<evidence type="ECO:0000256" key="2">
    <source>
        <dbReference type="ARBA" id="ARBA00008208"/>
    </source>
</evidence>